<dbReference type="InterPro" id="IPR023213">
    <property type="entry name" value="CAT-like_dom_sf"/>
</dbReference>
<protein>
    <submittedName>
        <fullName evidence="2">Condensation domain-containing protein</fullName>
    </submittedName>
</protein>
<accession>A0A1I0PJ08</accession>
<dbReference type="AlphaFoldDB" id="A0A1I0PJ08"/>
<proteinExistence type="predicted"/>
<evidence type="ECO:0000313" key="3">
    <source>
        <dbReference type="Proteomes" id="UP000199701"/>
    </source>
</evidence>
<dbReference type="RefSeq" id="WP_092452530.1">
    <property type="nucleotide sequence ID" value="NZ_FOJI01000005.1"/>
</dbReference>
<reference evidence="2 3" key="1">
    <citation type="submission" date="2016-10" db="EMBL/GenBank/DDBJ databases">
        <authorList>
            <person name="de Groot N.N."/>
        </authorList>
    </citation>
    <scope>NUCLEOTIDE SEQUENCE [LARGE SCALE GENOMIC DNA]</scope>
    <source>
        <strain evidence="2 3">DSM 9179</strain>
    </source>
</reference>
<evidence type="ECO:0000313" key="2">
    <source>
        <dbReference type="EMBL" id="SEW14177.1"/>
    </source>
</evidence>
<dbReference type="STRING" id="99656.SAMN05421659_105112"/>
<dbReference type="Gene3D" id="3.30.559.10">
    <property type="entry name" value="Chloramphenicol acetyltransferase-like domain"/>
    <property type="match status" value="1"/>
</dbReference>
<evidence type="ECO:0000259" key="1">
    <source>
        <dbReference type="Pfam" id="PF00668"/>
    </source>
</evidence>
<sequence>MKKIEKERLWIFSPVTNVVLNAEFTGCKDETRFTVAICAAVNSFQAFKSKVFLDDEGKSFFIPIENANYSIKENNSSIETLICEQEQKQFDIWNGEYLRFFYTKSSNGFTLLLIAHHIIGDGLSFSFLLESILKAMSGEKLELVPDKEIDIKTLSAKSKLSFPIRFMMGGMNKKWGKSEKKFTIQDYTKMTEKYWEEHSSFVKYEKLNQEEYHRLINFSKETKLTVNTLITTALLSADSKCNDCGQAVSIREENNRFMGNYASGISIKYKYNDNIDFISNAKKVQKLMNKKTDNVNSKFFLMNFMNGIKPNLIDAIYFSACGFYENTVAHNFASMFGYTGNAKGLSVTNLKLLPIVSQIENYNIKNVIFIPPLVLNAKRIIGIVSLGEKLYITMHIDGKKDINSHSMIFLKAIKKLKELK</sequence>
<dbReference type="GO" id="GO:0008610">
    <property type="term" value="P:lipid biosynthetic process"/>
    <property type="evidence" value="ECO:0007669"/>
    <property type="project" value="UniProtKB-ARBA"/>
</dbReference>
<organism evidence="2 3">
    <name type="scientific">[Clostridium] fimetarium</name>
    <dbReference type="NCBI Taxonomy" id="99656"/>
    <lineage>
        <taxon>Bacteria</taxon>
        <taxon>Bacillati</taxon>
        <taxon>Bacillota</taxon>
        <taxon>Clostridia</taxon>
        <taxon>Lachnospirales</taxon>
        <taxon>Lachnospiraceae</taxon>
    </lineage>
</organism>
<dbReference type="Pfam" id="PF00668">
    <property type="entry name" value="Condensation"/>
    <property type="match status" value="1"/>
</dbReference>
<dbReference type="OrthoDB" id="1839607at2"/>
<dbReference type="InterPro" id="IPR001242">
    <property type="entry name" value="Condensation_dom"/>
</dbReference>
<dbReference type="Proteomes" id="UP000199701">
    <property type="component" value="Unassembled WGS sequence"/>
</dbReference>
<feature type="domain" description="Condensation" evidence="1">
    <location>
        <begin position="32"/>
        <end position="145"/>
    </location>
</feature>
<dbReference type="GO" id="GO:0003824">
    <property type="term" value="F:catalytic activity"/>
    <property type="evidence" value="ECO:0007669"/>
    <property type="project" value="InterPro"/>
</dbReference>
<dbReference type="EMBL" id="FOJI01000005">
    <property type="protein sequence ID" value="SEW14177.1"/>
    <property type="molecule type" value="Genomic_DNA"/>
</dbReference>
<name>A0A1I0PJ08_9FIRM</name>
<keyword evidence="3" id="KW-1185">Reference proteome</keyword>
<gene>
    <name evidence="2" type="ORF">SAMN05421659_105112</name>
</gene>
<dbReference type="SUPFAM" id="SSF52777">
    <property type="entry name" value="CoA-dependent acyltransferases"/>
    <property type="match status" value="2"/>
</dbReference>